<protein>
    <submittedName>
        <fullName evidence="5">SDR family oxidoreductase</fullName>
    </submittedName>
</protein>
<evidence type="ECO:0000313" key="5">
    <source>
        <dbReference type="EMBL" id="MDH5830823.1"/>
    </source>
</evidence>
<dbReference type="SUPFAM" id="SSF51735">
    <property type="entry name" value="NAD(P)-binding Rossmann-fold domains"/>
    <property type="match status" value="1"/>
</dbReference>
<dbReference type="Pfam" id="PF00106">
    <property type="entry name" value="adh_short"/>
    <property type="match status" value="1"/>
</dbReference>
<dbReference type="PANTHER" id="PTHR24320:SF148">
    <property type="entry name" value="NAD(P)-BINDING ROSSMANN-FOLD SUPERFAMILY PROTEIN"/>
    <property type="match status" value="1"/>
</dbReference>
<evidence type="ECO:0000256" key="2">
    <source>
        <dbReference type="ARBA" id="ARBA00023002"/>
    </source>
</evidence>
<name>A0ABT6JJH4_9GAMM</name>
<dbReference type="NCBIfam" id="NF004513">
    <property type="entry name" value="PRK05854.1"/>
    <property type="match status" value="1"/>
</dbReference>
<comment type="similarity">
    <text evidence="1 3">Belongs to the short-chain dehydrogenases/reductases (SDR) family.</text>
</comment>
<dbReference type="CDD" id="cd05327">
    <property type="entry name" value="retinol-DH_like_SDR_c_like"/>
    <property type="match status" value="1"/>
</dbReference>
<dbReference type="NCBIfam" id="NF004846">
    <property type="entry name" value="PRK06197.1"/>
    <property type="match status" value="1"/>
</dbReference>
<sequence>MTAPTLSTAHPPEDRDHAPRVRAARRPARWRTALTLICLLAATACSAGRSSAQGAPPPDWAVADIPAQDGRVVVVTGGTSGIGFETAKALAAAGAQVVIAARNAERGAEAVAAIRGDTPDAVVRFESLDLSDLASVRGFARRLDASLPRIDVLVNNAGIMEPPRRGESADGYEMQFATNYLGHFALTAELLPLLRKAPSPRVVNLSSIAARRGEIQFDDPQFVRDYDPGDAYQQSKLASLMFALELQRRSDAAGWGIRSIASHPGVSRTNLQANNGVVRQLLGHLLLQPAARGALPTLYAAAAPDARGGHYYGPTGVMELRGPLGLARVPAAATDEAASARLWDMSETLAGVRFADAVR</sequence>
<evidence type="ECO:0000256" key="1">
    <source>
        <dbReference type="ARBA" id="ARBA00006484"/>
    </source>
</evidence>
<organism evidence="5 6">
    <name type="scientific">Luteimonas rhizosphaericola</name>
    <dbReference type="NCBI Taxonomy" id="3042024"/>
    <lineage>
        <taxon>Bacteria</taxon>
        <taxon>Pseudomonadati</taxon>
        <taxon>Pseudomonadota</taxon>
        <taxon>Gammaproteobacteria</taxon>
        <taxon>Lysobacterales</taxon>
        <taxon>Lysobacteraceae</taxon>
        <taxon>Luteimonas</taxon>
    </lineage>
</organism>
<dbReference type="RefSeq" id="WP_280601685.1">
    <property type="nucleotide sequence ID" value="NZ_JARXRN010000025.1"/>
</dbReference>
<keyword evidence="6" id="KW-1185">Reference proteome</keyword>
<dbReference type="PRINTS" id="PR00081">
    <property type="entry name" value="GDHRDH"/>
</dbReference>
<keyword evidence="2" id="KW-0560">Oxidoreductase</keyword>
<proteinExistence type="inferred from homology"/>
<dbReference type="Gene3D" id="3.40.50.720">
    <property type="entry name" value="NAD(P)-binding Rossmann-like Domain"/>
    <property type="match status" value="1"/>
</dbReference>
<evidence type="ECO:0000256" key="4">
    <source>
        <dbReference type="SAM" id="MobiDB-lite"/>
    </source>
</evidence>
<accession>A0ABT6JJH4</accession>
<reference evidence="5 6" key="1">
    <citation type="submission" date="2023-04" db="EMBL/GenBank/DDBJ databases">
        <title>Luteimonas sp. M1R5S18.</title>
        <authorList>
            <person name="Sun J.-Q."/>
        </authorList>
    </citation>
    <scope>NUCLEOTIDE SEQUENCE [LARGE SCALE GENOMIC DNA]</scope>
    <source>
        <strain evidence="5 6">M1R5S18</strain>
    </source>
</reference>
<evidence type="ECO:0000313" key="6">
    <source>
        <dbReference type="Proteomes" id="UP001156831"/>
    </source>
</evidence>
<dbReference type="PANTHER" id="PTHR24320">
    <property type="entry name" value="RETINOL DEHYDROGENASE"/>
    <property type="match status" value="1"/>
</dbReference>
<dbReference type="InterPro" id="IPR002347">
    <property type="entry name" value="SDR_fam"/>
</dbReference>
<dbReference type="Proteomes" id="UP001156831">
    <property type="component" value="Unassembled WGS sequence"/>
</dbReference>
<dbReference type="InterPro" id="IPR036291">
    <property type="entry name" value="NAD(P)-bd_dom_sf"/>
</dbReference>
<dbReference type="EMBL" id="JARXRN010000025">
    <property type="protein sequence ID" value="MDH5830823.1"/>
    <property type="molecule type" value="Genomic_DNA"/>
</dbReference>
<dbReference type="PRINTS" id="PR00080">
    <property type="entry name" value="SDRFAMILY"/>
</dbReference>
<gene>
    <name evidence="5" type="ORF">QFW80_09895</name>
</gene>
<evidence type="ECO:0000256" key="3">
    <source>
        <dbReference type="RuleBase" id="RU000363"/>
    </source>
</evidence>
<comment type="caution">
    <text evidence="5">The sequence shown here is derived from an EMBL/GenBank/DDBJ whole genome shotgun (WGS) entry which is preliminary data.</text>
</comment>
<feature type="region of interest" description="Disordered" evidence="4">
    <location>
        <begin position="1"/>
        <end position="25"/>
    </location>
</feature>